<keyword evidence="7" id="KW-0238">DNA-binding</keyword>
<dbReference type="CDD" id="cd17536">
    <property type="entry name" value="REC_YesN-like"/>
    <property type="match status" value="1"/>
</dbReference>
<keyword evidence="4 10" id="KW-0597">Phosphoprotein</keyword>
<dbReference type="EMBL" id="CYZE01000003">
    <property type="protein sequence ID" value="CUO08850.1"/>
    <property type="molecule type" value="Genomic_DNA"/>
</dbReference>
<evidence type="ECO:0000256" key="6">
    <source>
        <dbReference type="ARBA" id="ARBA00023015"/>
    </source>
</evidence>
<keyword evidence="6" id="KW-0805">Transcription regulation</keyword>
<dbReference type="InterPro" id="IPR018060">
    <property type="entry name" value="HTH_AraC"/>
</dbReference>
<dbReference type="InterPro" id="IPR009057">
    <property type="entry name" value="Homeodomain-like_sf"/>
</dbReference>
<evidence type="ECO:0000256" key="10">
    <source>
        <dbReference type="PROSITE-ProRule" id="PRU00169"/>
    </source>
</evidence>
<dbReference type="PROSITE" id="PS00041">
    <property type="entry name" value="HTH_ARAC_FAMILY_1"/>
    <property type="match status" value="1"/>
</dbReference>
<keyword evidence="8" id="KW-0804">Transcription</keyword>
<keyword evidence="5" id="KW-0902">Two-component regulatory system</keyword>
<dbReference type="GO" id="GO:0005737">
    <property type="term" value="C:cytoplasm"/>
    <property type="evidence" value="ECO:0007669"/>
    <property type="project" value="UniProtKB-SubCell"/>
</dbReference>
<accession>A0A174CAD4</accession>
<evidence type="ECO:0000256" key="2">
    <source>
        <dbReference type="ARBA" id="ARBA00018672"/>
    </source>
</evidence>
<evidence type="ECO:0000256" key="5">
    <source>
        <dbReference type="ARBA" id="ARBA00023012"/>
    </source>
</evidence>
<dbReference type="RefSeq" id="WP_055654378.1">
    <property type="nucleotide sequence ID" value="NZ_CABIXC010000003.1"/>
</dbReference>
<dbReference type="PANTHER" id="PTHR42713">
    <property type="entry name" value="HISTIDINE KINASE-RELATED"/>
    <property type="match status" value="1"/>
</dbReference>
<reference evidence="13 14" key="1">
    <citation type="submission" date="2015-09" db="EMBL/GenBank/DDBJ databases">
        <authorList>
            <consortium name="Pathogen Informatics"/>
        </authorList>
    </citation>
    <scope>NUCLEOTIDE SEQUENCE [LARGE SCALE GENOMIC DNA]</scope>
    <source>
        <strain evidence="13 14">2789STDY5608850</strain>
    </source>
</reference>
<dbReference type="SUPFAM" id="SSF52172">
    <property type="entry name" value="CheY-like"/>
    <property type="match status" value="1"/>
</dbReference>
<evidence type="ECO:0000256" key="9">
    <source>
        <dbReference type="ARBA" id="ARBA00024867"/>
    </source>
</evidence>
<feature type="domain" description="HTH araC/xylS-type" evidence="11">
    <location>
        <begin position="188"/>
        <end position="286"/>
    </location>
</feature>
<evidence type="ECO:0000256" key="1">
    <source>
        <dbReference type="ARBA" id="ARBA00004496"/>
    </source>
</evidence>
<dbReference type="GO" id="GO:0043565">
    <property type="term" value="F:sequence-specific DNA binding"/>
    <property type="evidence" value="ECO:0007669"/>
    <property type="project" value="InterPro"/>
</dbReference>
<dbReference type="InterPro" id="IPR011006">
    <property type="entry name" value="CheY-like_superfamily"/>
</dbReference>
<dbReference type="Proteomes" id="UP000095651">
    <property type="component" value="Unassembled WGS sequence"/>
</dbReference>
<feature type="modified residue" description="4-aspartylphosphate" evidence="10">
    <location>
        <position position="55"/>
    </location>
</feature>
<dbReference type="PANTHER" id="PTHR42713:SF3">
    <property type="entry name" value="TRANSCRIPTIONAL REGULATORY PROTEIN HPTR"/>
    <property type="match status" value="1"/>
</dbReference>
<sequence>MIKIMVVDDNALVRRAVCETIDWAAMGCEIEGRLTNGIEGFQYAKEHHPDIIITDIKMPGMDGLEMVKALKEEYDTFSSIVITGFDEFQYAQQALRLGAADILLKPIENKELVETVRRIARGSVEVRDGVGGLKGERNLSGEGKTTGNVSLIGTCSLTENQILTEMAREEHMQYLEEKKEEHYAIVVRRALAYMRENLSRKITLTELADYAGLSAAHLSRLIKKDTGKSFIDVLNQIRLETAVNLLREGRYKVYEVSNMVGIDNYAYFYQFFKKETGKSPTEYIQNGT</sequence>
<evidence type="ECO:0000256" key="3">
    <source>
        <dbReference type="ARBA" id="ARBA00022490"/>
    </source>
</evidence>
<dbReference type="Pfam" id="PF00072">
    <property type="entry name" value="Response_reg"/>
    <property type="match status" value="1"/>
</dbReference>
<dbReference type="SMART" id="SM00342">
    <property type="entry name" value="HTH_ARAC"/>
    <property type="match status" value="1"/>
</dbReference>
<protein>
    <recommendedName>
        <fullName evidence="2">Stage 0 sporulation protein A homolog</fullName>
    </recommendedName>
</protein>
<dbReference type="PROSITE" id="PS01124">
    <property type="entry name" value="HTH_ARAC_FAMILY_2"/>
    <property type="match status" value="1"/>
</dbReference>
<dbReference type="SUPFAM" id="SSF46689">
    <property type="entry name" value="Homeodomain-like"/>
    <property type="match status" value="2"/>
</dbReference>
<dbReference type="Gene3D" id="1.10.10.60">
    <property type="entry name" value="Homeodomain-like"/>
    <property type="match status" value="2"/>
</dbReference>
<feature type="domain" description="Response regulatory" evidence="12">
    <location>
        <begin position="3"/>
        <end position="120"/>
    </location>
</feature>
<name>A0A174CAD4_9FIRM</name>
<dbReference type="PROSITE" id="PS50110">
    <property type="entry name" value="RESPONSE_REGULATORY"/>
    <property type="match status" value="1"/>
</dbReference>
<dbReference type="SMART" id="SM00448">
    <property type="entry name" value="REC"/>
    <property type="match status" value="1"/>
</dbReference>
<evidence type="ECO:0000256" key="4">
    <source>
        <dbReference type="ARBA" id="ARBA00022553"/>
    </source>
</evidence>
<dbReference type="AlphaFoldDB" id="A0A174CAD4"/>
<keyword evidence="3" id="KW-0963">Cytoplasm</keyword>
<evidence type="ECO:0000313" key="13">
    <source>
        <dbReference type="EMBL" id="CUO08850.1"/>
    </source>
</evidence>
<evidence type="ECO:0000259" key="11">
    <source>
        <dbReference type="PROSITE" id="PS01124"/>
    </source>
</evidence>
<dbReference type="GO" id="GO:0000160">
    <property type="term" value="P:phosphorelay signal transduction system"/>
    <property type="evidence" value="ECO:0007669"/>
    <property type="project" value="UniProtKB-KW"/>
</dbReference>
<dbReference type="Gene3D" id="3.40.50.2300">
    <property type="match status" value="1"/>
</dbReference>
<dbReference type="Pfam" id="PF12833">
    <property type="entry name" value="HTH_18"/>
    <property type="match status" value="1"/>
</dbReference>
<dbReference type="InterPro" id="IPR001789">
    <property type="entry name" value="Sig_transdc_resp-reg_receiver"/>
</dbReference>
<proteinExistence type="predicted"/>
<gene>
    <name evidence="13" type="ORF">ERS852407_01861</name>
</gene>
<comment type="function">
    <text evidence="9">May play the central regulatory role in sporulation. It may be an element of the effector pathway responsible for the activation of sporulation genes in response to nutritional stress. Spo0A may act in concert with spo0H (a sigma factor) to control the expression of some genes that are critical to the sporulation process.</text>
</comment>
<evidence type="ECO:0000256" key="7">
    <source>
        <dbReference type="ARBA" id="ARBA00023125"/>
    </source>
</evidence>
<evidence type="ECO:0000313" key="14">
    <source>
        <dbReference type="Proteomes" id="UP000095651"/>
    </source>
</evidence>
<dbReference type="InterPro" id="IPR051552">
    <property type="entry name" value="HptR"/>
</dbReference>
<evidence type="ECO:0000256" key="8">
    <source>
        <dbReference type="ARBA" id="ARBA00023163"/>
    </source>
</evidence>
<organism evidence="13 14">
    <name type="scientific">Hungatella hathewayi</name>
    <dbReference type="NCBI Taxonomy" id="154046"/>
    <lineage>
        <taxon>Bacteria</taxon>
        <taxon>Bacillati</taxon>
        <taxon>Bacillota</taxon>
        <taxon>Clostridia</taxon>
        <taxon>Lachnospirales</taxon>
        <taxon>Lachnospiraceae</taxon>
        <taxon>Hungatella</taxon>
    </lineage>
</organism>
<dbReference type="InterPro" id="IPR018062">
    <property type="entry name" value="HTH_AraC-typ_CS"/>
</dbReference>
<dbReference type="GO" id="GO:0003700">
    <property type="term" value="F:DNA-binding transcription factor activity"/>
    <property type="evidence" value="ECO:0007669"/>
    <property type="project" value="InterPro"/>
</dbReference>
<comment type="subcellular location">
    <subcellularLocation>
        <location evidence="1">Cytoplasm</location>
    </subcellularLocation>
</comment>
<evidence type="ECO:0000259" key="12">
    <source>
        <dbReference type="PROSITE" id="PS50110"/>
    </source>
</evidence>